<accession>A0ABS4FLJ6</accession>
<protein>
    <submittedName>
        <fullName evidence="1">ABC-type multidrug transport system ATPase subunit</fullName>
    </submittedName>
</protein>
<evidence type="ECO:0000313" key="1">
    <source>
        <dbReference type="EMBL" id="MBP1903391.1"/>
    </source>
</evidence>
<dbReference type="InterPro" id="IPR027417">
    <property type="entry name" value="P-loop_NTPase"/>
</dbReference>
<keyword evidence="2" id="KW-1185">Reference proteome</keyword>
<sequence length="242" mass="27395">MVNIQTIHVQTNEIVQFVSLEGYGQMVEDLSHFNQIFFAGKSYGIIGECGEGGWLLSNLLCGRCATTDSAIKINQNVADRQLLQSIGWYIGDVDVSKTWYGKSLTVSRLIQKGLEQSNRNTDIKEVIELFGLSDSRINMTLHELSWEKWRASIAIGYAFNKKVFCFPWGDTAFINDLILNVGVHRCLDILTKDGAMVILPTQREDSINFMVNEIIYINNTRHTPSPRAKEIVLEYKSSSKHI</sequence>
<name>A0ABS4FLJ6_9BACL</name>
<proteinExistence type="predicted"/>
<dbReference type="RefSeq" id="WP_210087108.1">
    <property type="nucleotide sequence ID" value="NZ_JAGGKG010000001.1"/>
</dbReference>
<dbReference type="SUPFAM" id="SSF52540">
    <property type="entry name" value="P-loop containing nucleoside triphosphate hydrolases"/>
    <property type="match status" value="1"/>
</dbReference>
<dbReference type="Gene3D" id="3.40.50.300">
    <property type="entry name" value="P-loop containing nucleotide triphosphate hydrolases"/>
    <property type="match status" value="1"/>
</dbReference>
<gene>
    <name evidence="1" type="ORF">J2Z32_000003</name>
</gene>
<evidence type="ECO:0000313" key="2">
    <source>
        <dbReference type="Proteomes" id="UP001519272"/>
    </source>
</evidence>
<comment type="caution">
    <text evidence="1">The sequence shown here is derived from an EMBL/GenBank/DDBJ whole genome shotgun (WGS) entry which is preliminary data.</text>
</comment>
<dbReference type="Proteomes" id="UP001519272">
    <property type="component" value="Unassembled WGS sequence"/>
</dbReference>
<organism evidence="1 2">
    <name type="scientific">Paenibacillus turicensis</name>
    <dbReference type="NCBI Taxonomy" id="160487"/>
    <lineage>
        <taxon>Bacteria</taxon>
        <taxon>Bacillati</taxon>
        <taxon>Bacillota</taxon>
        <taxon>Bacilli</taxon>
        <taxon>Bacillales</taxon>
        <taxon>Paenibacillaceae</taxon>
        <taxon>Paenibacillus</taxon>
    </lineage>
</organism>
<dbReference type="EMBL" id="JAGGKG010000001">
    <property type="protein sequence ID" value="MBP1903391.1"/>
    <property type="molecule type" value="Genomic_DNA"/>
</dbReference>
<reference evidence="1 2" key="1">
    <citation type="submission" date="2021-03" db="EMBL/GenBank/DDBJ databases">
        <title>Genomic Encyclopedia of Type Strains, Phase IV (KMG-IV): sequencing the most valuable type-strain genomes for metagenomic binning, comparative biology and taxonomic classification.</title>
        <authorList>
            <person name="Goeker M."/>
        </authorList>
    </citation>
    <scope>NUCLEOTIDE SEQUENCE [LARGE SCALE GENOMIC DNA]</scope>
    <source>
        <strain evidence="1 2">DSM 14349</strain>
    </source>
</reference>